<dbReference type="InterPro" id="IPR012337">
    <property type="entry name" value="RNaseH-like_sf"/>
</dbReference>
<dbReference type="GO" id="GO:0003676">
    <property type="term" value="F:nucleic acid binding"/>
    <property type="evidence" value="ECO:0007669"/>
    <property type="project" value="InterPro"/>
</dbReference>
<dbReference type="AlphaFoldDB" id="I5C3H3"/>
<evidence type="ECO:0000256" key="1">
    <source>
        <dbReference type="SAM" id="MobiDB-lite"/>
    </source>
</evidence>
<evidence type="ECO:0000313" key="4">
    <source>
        <dbReference type="Proteomes" id="UP000005551"/>
    </source>
</evidence>
<feature type="domain" description="Integrase catalytic" evidence="2">
    <location>
        <begin position="109"/>
        <end position="279"/>
    </location>
</feature>
<organism evidence="3 4">
    <name type="scientific">Nitritalea halalkaliphila LW7</name>
    <dbReference type="NCBI Taxonomy" id="1189621"/>
    <lineage>
        <taxon>Bacteria</taxon>
        <taxon>Pseudomonadati</taxon>
        <taxon>Bacteroidota</taxon>
        <taxon>Cytophagia</taxon>
        <taxon>Cytophagales</taxon>
        <taxon>Cyclobacteriaceae</taxon>
        <taxon>Nitritalea</taxon>
    </lineage>
</organism>
<feature type="compositionally biased region" description="Polar residues" evidence="1">
    <location>
        <begin position="334"/>
        <end position="359"/>
    </location>
</feature>
<dbReference type="EMBL" id="AJYA01000021">
    <property type="protein sequence ID" value="EIM76375.1"/>
    <property type="molecule type" value="Genomic_DNA"/>
</dbReference>
<accession>I5C3H3</accession>
<proteinExistence type="predicted"/>
<evidence type="ECO:0000313" key="3">
    <source>
        <dbReference type="EMBL" id="EIM76375.1"/>
    </source>
</evidence>
<dbReference type="SUPFAM" id="SSF53098">
    <property type="entry name" value="Ribonuclease H-like"/>
    <property type="match status" value="1"/>
</dbReference>
<keyword evidence="4" id="KW-1185">Reference proteome</keyword>
<dbReference type="PANTHER" id="PTHR47515">
    <property type="entry name" value="LOW CALCIUM RESPONSE LOCUS PROTEIN T"/>
    <property type="match status" value="1"/>
</dbReference>
<dbReference type="Pfam" id="PF00665">
    <property type="entry name" value="rve"/>
    <property type="match status" value="1"/>
</dbReference>
<dbReference type="InterPro" id="IPR036397">
    <property type="entry name" value="RNaseH_sf"/>
</dbReference>
<feature type="region of interest" description="Disordered" evidence="1">
    <location>
        <begin position="322"/>
        <end position="359"/>
    </location>
</feature>
<name>I5C3H3_9BACT</name>
<protein>
    <submittedName>
        <fullName evidence="3">Integrase</fullName>
    </submittedName>
</protein>
<dbReference type="PANTHER" id="PTHR47515:SF2">
    <property type="entry name" value="INTEGRASE CORE DOMAIN PROTEIN"/>
    <property type="match status" value="1"/>
</dbReference>
<dbReference type="RefSeq" id="WP_009055004.1">
    <property type="nucleotide sequence ID" value="NZ_AJYA01000021.1"/>
</dbReference>
<sequence>MLKLLSITRHQYYYKPKMGKRGRRKTSAVMMRTDTGDQECSNEKVVEAIKEIQSDPDTDYGYRKMTFKLLILGYVINHKKVYRLMEAAQLLKPKHKRLERKYVRFRTVIPKEPLEVLEMDIKQVWITKDRRHAYILTVMDTFTRAVLHWQLGYHMKKTQIKQAWEQIIAEHLQPADLLSRGIHVELRNDNGPQFGAGLIQEFFRENHINQVFTHPYTPQENGHVESFHSILDRALKQQVFWSLDELEDRLYTFYETYNNSRIHASIAYLWPMKFWELWGKGKIEMIKKEKNKVKFKLRIPYQSISGNGSLREVSCTNLTPLDGGENLPYEEVSGPNQTDGPNTSNHTTSVQRSPSVVSC</sequence>
<dbReference type="InterPro" id="IPR025948">
    <property type="entry name" value="HTH-like_dom"/>
</dbReference>
<evidence type="ECO:0000259" key="2">
    <source>
        <dbReference type="PROSITE" id="PS50994"/>
    </source>
</evidence>
<comment type="caution">
    <text evidence="3">The sequence shown here is derived from an EMBL/GenBank/DDBJ whole genome shotgun (WGS) entry which is preliminary data.</text>
</comment>
<dbReference type="InterPro" id="IPR001584">
    <property type="entry name" value="Integrase_cat-core"/>
</dbReference>
<dbReference type="Pfam" id="PF13276">
    <property type="entry name" value="HTH_21"/>
    <property type="match status" value="1"/>
</dbReference>
<dbReference type="PROSITE" id="PS50994">
    <property type="entry name" value="INTEGRASE"/>
    <property type="match status" value="1"/>
</dbReference>
<dbReference type="Proteomes" id="UP000005551">
    <property type="component" value="Unassembled WGS sequence"/>
</dbReference>
<reference evidence="3 4" key="1">
    <citation type="submission" date="2012-05" db="EMBL/GenBank/DDBJ databases">
        <title>Genome sequence of Nitritalea halalkaliphila LW7.</title>
        <authorList>
            <person name="Jangir P.K."/>
            <person name="Singh A."/>
            <person name="Shivaji S."/>
            <person name="Sharma R."/>
        </authorList>
    </citation>
    <scope>NUCLEOTIDE SEQUENCE [LARGE SCALE GENOMIC DNA]</scope>
    <source>
        <strain evidence="3 4">LW7</strain>
    </source>
</reference>
<dbReference type="GO" id="GO:0015074">
    <property type="term" value="P:DNA integration"/>
    <property type="evidence" value="ECO:0007669"/>
    <property type="project" value="InterPro"/>
</dbReference>
<gene>
    <name evidence="3" type="ORF">A3SI_10064</name>
</gene>
<dbReference type="Gene3D" id="3.30.420.10">
    <property type="entry name" value="Ribonuclease H-like superfamily/Ribonuclease H"/>
    <property type="match status" value="1"/>
</dbReference>